<evidence type="ECO:0000256" key="2">
    <source>
        <dbReference type="ARBA" id="ARBA00006644"/>
    </source>
</evidence>
<feature type="compositionally biased region" description="Acidic residues" evidence="5">
    <location>
        <begin position="161"/>
        <end position="183"/>
    </location>
</feature>
<dbReference type="Pfam" id="PF04889">
    <property type="entry name" value="Cwf_Cwc_15"/>
    <property type="match status" value="2"/>
</dbReference>
<evidence type="ECO:0000256" key="4">
    <source>
        <dbReference type="ARBA" id="ARBA00023187"/>
    </source>
</evidence>
<evidence type="ECO:0000256" key="5">
    <source>
        <dbReference type="SAM" id="MobiDB-lite"/>
    </source>
</evidence>
<dbReference type="EMBL" id="KZ819664">
    <property type="protein sequence ID" value="PWN28991.1"/>
    <property type="molecule type" value="Genomic_DNA"/>
</dbReference>
<protein>
    <submittedName>
        <fullName evidence="6">Cwf15/Cwc15 cell cycle control protein</fullName>
    </submittedName>
</protein>
<dbReference type="RefSeq" id="XP_025363603.1">
    <property type="nucleotide sequence ID" value="XM_025508131.1"/>
</dbReference>
<dbReference type="GeneID" id="37029954"/>
<dbReference type="PANTHER" id="PTHR12718">
    <property type="entry name" value="CELL CYCLE CONTROL PROTEIN CWF15"/>
    <property type="match status" value="1"/>
</dbReference>
<evidence type="ECO:0000256" key="3">
    <source>
        <dbReference type="ARBA" id="ARBA00022664"/>
    </source>
</evidence>
<dbReference type="STRING" id="1569628.A0A316UXE7"/>
<proteinExistence type="inferred from homology"/>
<feature type="compositionally biased region" description="Low complexity" evidence="5">
    <location>
        <begin position="235"/>
        <end position="248"/>
    </location>
</feature>
<keyword evidence="4" id="KW-0508">mRNA splicing</keyword>
<reference evidence="6 7" key="1">
    <citation type="journal article" date="2018" name="Mol. Biol. Evol.">
        <title>Broad Genomic Sampling Reveals a Smut Pathogenic Ancestry of the Fungal Clade Ustilaginomycotina.</title>
        <authorList>
            <person name="Kijpornyongpan T."/>
            <person name="Mondo S.J."/>
            <person name="Barry K."/>
            <person name="Sandor L."/>
            <person name="Lee J."/>
            <person name="Lipzen A."/>
            <person name="Pangilinan J."/>
            <person name="LaButti K."/>
            <person name="Hainaut M."/>
            <person name="Henrissat B."/>
            <person name="Grigoriev I.V."/>
            <person name="Spatafora J.W."/>
            <person name="Aime M.C."/>
        </authorList>
    </citation>
    <scope>NUCLEOTIDE SEQUENCE [LARGE SCALE GENOMIC DNA]</scope>
    <source>
        <strain evidence="6 7">MCA 5214</strain>
    </source>
</reference>
<accession>A0A316UXE7</accession>
<dbReference type="GO" id="GO:0003723">
    <property type="term" value="F:RNA binding"/>
    <property type="evidence" value="ECO:0007669"/>
    <property type="project" value="TreeGrafter"/>
</dbReference>
<feature type="compositionally biased region" description="Basic and acidic residues" evidence="5">
    <location>
        <begin position="188"/>
        <end position="218"/>
    </location>
</feature>
<evidence type="ECO:0000313" key="6">
    <source>
        <dbReference type="EMBL" id="PWN28991.1"/>
    </source>
</evidence>
<dbReference type="PANTHER" id="PTHR12718:SF2">
    <property type="entry name" value="SPLICEOSOME-ASSOCIATED PROTEIN CWC15 HOMOLOG"/>
    <property type="match status" value="1"/>
</dbReference>
<name>A0A316UXE7_9BASI</name>
<gene>
    <name evidence="6" type="ORF">BDZ90DRAFT_259055</name>
</gene>
<sequence>MSTAHRPTWDPARGKNDTKHASKVVSTRDVPAHTKLKYRQDGEGQAAISSTDFGEETREALKARLARAERDARNKKRKAEGLEPEPETEPEEGHEDDVDEESAFKKPRLPERIAGAAAGDGDAEDDEGEDDEDNEDGDDDEDDEEIEARARAILKEQGLDGGEEEDEDDEDEDEDDDDDEDETAQLMRELEKIKAEKAAAAAKKAEEEEREREKREEEIALGNPLLNGNRDERGAGSSARGRSPSAMSVSTEATGQPSFGVKRRWDDDVIFKNQAAGAKQDKSDFINDMTRSDFHKEFMRRYIK</sequence>
<keyword evidence="3" id="KW-0507">mRNA processing</keyword>
<comment type="function">
    <text evidence="1">Involved in pre-mRNA splicing.</text>
</comment>
<dbReference type="OrthoDB" id="30179at2759"/>
<dbReference type="GO" id="GO:0045292">
    <property type="term" value="P:mRNA cis splicing, via spliceosome"/>
    <property type="evidence" value="ECO:0007669"/>
    <property type="project" value="TreeGrafter"/>
</dbReference>
<comment type="similarity">
    <text evidence="2">Belongs to the CWC15 family.</text>
</comment>
<evidence type="ECO:0000256" key="1">
    <source>
        <dbReference type="ARBA" id="ARBA00003777"/>
    </source>
</evidence>
<feature type="compositionally biased region" description="Basic and acidic residues" evidence="5">
    <location>
        <begin position="55"/>
        <end position="72"/>
    </location>
</feature>
<organism evidence="6 7">
    <name type="scientific">Jaminaea rosea</name>
    <dbReference type="NCBI Taxonomy" id="1569628"/>
    <lineage>
        <taxon>Eukaryota</taxon>
        <taxon>Fungi</taxon>
        <taxon>Dikarya</taxon>
        <taxon>Basidiomycota</taxon>
        <taxon>Ustilaginomycotina</taxon>
        <taxon>Exobasidiomycetes</taxon>
        <taxon>Microstromatales</taxon>
        <taxon>Microstromatales incertae sedis</taxon>
        <taxon>Jaminaea</taxon>
    </lineage>
</organism>
<evidence type="ECO:0000313" key="7">
    <source>
        <dbReference type="Proteomes" id="UP000245884"/>
    </source>
</evidence>
<feature type="compositionally biased region" description="Basic and acidic residues" evidence="5">
    <location>
        <begin position="147"/>
        <end position="158"/>
    </location>
</feature>
<dbReference type="Proteomes" id="UP000245884">
    <property type="component" value="Unassembled WGS sequence"/>
</dbReference>
<feature type="compositionally biased region" description="Basic and acidic residues" evidence="5">
    <location>
        <begin position="102"/>
        <end position="111"/>
    </location>
</feature>
<dbReference type="InterPro" id="IPR006973">
    <property type="entry name" value="Cwf_Cwc_15"/>
</dbReference>
<dbReference type="AlphaFoldDB" id="A0A316UXE7"/>
<feature type="compositionally biased region" description="Acidic residues" evidence="5">
    <location>
        <begin position="82"/>
        <end position="101"/>
    </location>
</feature>
<feature type="compositionally biased region" description="Acidic residues" evidence="5">
    <location>
        <begin position="121"/>
        <end position="146"/>
    </location>
</feature>
<keyword evidence="7" id="KW-1185">Reference proteome</keyword>
<dbReference type="GO" id="GO:0071013">
    <property type="term" value="C:catalytic step 2 spliceosome"/>
    <property type="evidence" value="ECO:0007669"/>
    <property type="project" value="TreeGrafter"/>
</dbReference>
<feature type="region of interest" description="Disordered" evidence="5">
    <location>
        <begin position="1"/>
        <end position="261"/>
    </location>
</feature>